<feature type="transmembrane region" description="Helical" evidence="1">
    <location>
        <begin position="20"/>
        <end position="37"/>
    </location>
</feature>
<accession>A0A7S3LH16</accession>
<sequence>MKKIKIKTDKISSEYIRKAMFFNPLSTVGLFFLDMLFHKKTSIFGRTLVFINGVATAGPSFRGLQERELRWEHFGISHSKNPEIEEILSNTLLRHTWNRTVSGFVCMLVSCMDVENHGIAVVMLGLQKLGSLGVLVTQMTCGGNEELTMISKLQLSYDIKTALICICYGVTLLIRRRQREAPEQVFGFPFFRQFIRETNIDTEILIE</sequence>
<gene>
    <name evidence="2" type="ORF">ASTO00021_LOCUS1419</name>
</gene>
<reference evidence="2" key="1">
    <citation type="submission" date="2021-01" db="EMBL/GenBank/DDBJ databases">
        <authorList>
            <person name="Corre E."/>
            <person name="Pelletier E."/>
            <person name="Niang G."/>
            <person name="Scheremetjew M."/>
            <person name="Finn R."/>
            <person name="Kale V."/>
            <person name="Holt S."/>
            <person name="Cochrane G."/>
            <person name="Meng A."/>
            <person name="Brown T."/>
            <person name="Cohen L."/>
        </authorList>
    </citation>
    <scope>NUCLEOTIDE SEQUENCE</scope>
    <source>
        <strain evidence="2">GSBS06</strain>
    </source>
</reference>
<keyword evidence="1" id="KW-0472">Membrane</keyword>
<proteinExistence type="predicted"/>
<evidence type="ECO:0000256" key="1">
    <source>
        <dbReference type="SAM" id="Phobius"/>
    </source>
</evidence>
<keyword evidence="1" id="KW-0812">Transmembrane</keyword>
<organism evidence="2">
    <name type="scientific">Aplanochytrium stocchinoi</name>
    <dbReference type="NCBI Taxonomy" id="215587"/>
    <lineage>
        <taxon>Eukaryota</taxon>
        <taxon>Sar</taxon>
        <taxon>Stramenopiles</taxon>
        <taxon>Bigyra</taxon>
        <taxon>Labyrinthulomycetes</taxon>
        <taxon>Thraustochytrida</taxon>
        <taxon>Thraustochytriidae</taxon>
        <taxon>Aplanochytrium</taxon>
    </lineage>
</organism>
<name>A0A7S3LH16_9STRA</name>
<dbReference type="AlphaFoldDB" id="A0A7S3LH16"/>
<evidence type="ECO:0000313" key="2">
    <source>
        <dbReference type="EMBL" id="CAE0431072.1"/>
    </source>
</evidence>
<dbReference type="EMBL" id="HBIN01002195">
    <property type="protein sequence ID" value="CAE0431072.1"/>
    <property type="molecule type" value="Transcribed_RNA"/>
</dbReference>
<keyword evidence="1" id="KW-1133">Transmembrane helix</keyword>
<protein>
    <submittedName>
        <fullName evidence="2">Uncharacterized protein</fullName>
    </submittedName>
</protein>